<organism evidence="1 2">
    <name type="scientific">Pollutimonas bauzanensis</name>
    <dbReference type="NCBI Taxonomy" id="658167"/>
    <lineage>
        <taxon>Bacteria</taxon>
        <taxon>Pseudomonadati</taxon>
        <taxon>Pseudomonadota</taxon>
        <taxon>Betaproteobacteria</taxon>
        <taxon>Burkholderiales</taxon>
        <taxon>Alcaligenaceae</taxon>
        <taxon>Pollutimonas</taxon>
    </lineage>
</organism>
<dbReference type="Pfam" id="PF21716">
    <property type="entry name" value="dnstrm_HI1420"/>
    <property type="match status" value="1"/>
</dbReference>
<dbReference type="CDD" id="cd00093">
    <property type="entry name" value="HTH_XRE"/>
    <property type="match status" value="1"/>
</dbReference>
<dbReference type="InterPro" id="IPR001387">
    <property type="entry name" value="Cro/C1-type_HTH"/>
</dbReference>
<reference evidence="1 2" key="1">
    <citation type="submission" date="2016-11" db="EMBL/GenBank/DDBJ databases">
        <authorList>
            <person name="Jaros S."/>
            <person name="Januszkiewicz K."/>
            <person name="Wedrychowicz H."/>
        </authorList>
    </citation>
    <scope>NUCLEOTIDE SEQUENCE [LARGE SCALE GENOMIC DNA]</scope>
    <source>
        <strain evidence="1 2">CGMCC 1.10190</strain>
    </source>
</reference>
<dbReference type="Gene3D" id="1.10.260.40">
    <property type="entry name" value="lambda repressor-like DNA-binding domains"/>
    <property type="match status" value="1"/>
</dbReference>
<keyword evidence="2" id="KW-1185">Reference proteome</keyword>
<gene>
    <name evidence="1" type="ORF">SAMN04488135_102209</name>
</gene>
<dbReference type="AlphaFoldDB" id="A0A1M5QAN1"/>
<accession>A0A1M5QAN1</accession>
<dbReference type="EMBL" id="FQXE01000002">
    <property type="protein sequence ID" value="SHH11028.1"/>
    <property type="molecule type" value="Genomic_DNA"/>
</dbReference>
<evidence type="ECO:0000313" key="1">
    <source>
        <dbReference type="EMBL" id="SHH11028.1"/>
    </source>
</evidence>
<protein>
    <submittedName>
        <fullName evidence="1">Probable addiction module antidote protein</fullName>
    </submittedName>
</protein>
<evidence type="ECO:0000313" key="2">
    <source>
        <dbReference type="Proteomes" id="UP000184226"/>
    </source>
</evidence>
<dbReference type="NCBIfam" id="TIGR02684">
    <property type="entry name" value="dnstrm_HI1420"/>
    <property type="match status" value="1"/>
</dbReference>
<dbReference type="STRING" id="658167.SAMN04488135_102209"/>
<dbReference type="PANTHER" id="PTHR40275">
    <property type="entry name" value="SSL7038 PROTEIN"/>
    <property type="match status" value="1"/>
</dbReference>
<dbReference type="PANTHER" id="PTHR40275:SF1">
    <property type="entry name" value="SSL7038 PROTEIN"/>
    <property type="match status" value="1"/>
</dbReference>
<sequence>MKARDKSYEASTIAAMRNPVEAAAYLEAVIELDDPAPLLVALRQIAKAHGMAEVARRAELGEKTLFRALSGKGNPTLATVYKLLHAVGLRLSVTPA</sequence>
<dbReference type="Proteomes" id="UP000184226">
    <property type="component" value="Unassembled WGS sequence"/>
</dbReference>
<dbReference type="InterPro" id="IPR014057">
    <property type="entry name" value="HI1420"/>
</dbReference>
<proteinExistence type="predicted"/>
<dbReference type="InterPro" id="IPR010982">
    <property type="entry name" value="Lambda_DNA-bd_dom_sf"/>
</dbReference>
<dbReference type="RefSeq" id="WP_073101857.1">
    <property type="nucleotide sequence ID" value="NZ_FQXE01000002.1"/>
</dbReference>
<dbReference type="GO" id="GO:0003677">
    <property type="term" value="F:DNA binding"/>
    <property type="evidence" value="ECO:0007669"/>
    <property type="project" value="InterPro"/>
</dbReference>
<dbReference type="SUPFAM" id="SSF47413">
    <property type="entry name" value="lambda repressor-like DNA-binding domains"/>
    <property type="match status" value="1"/>
</dbReference>
<name>A0A1M5QAN1_9BURK</name>